<dbReference type="OrthoDB" id="401280at2"/>
<name>A0A449B7D2_9BACT</name>
<sequence length="209" mass="24826">MVKKMLMLTMVFSGSLLTSCSSVQVYVHKEPNKKEELFKIQQNQLIKAPILKVIDGDTILVKLKNSNQSVRFYGIDTPETYKENHKEMLAKYENFYAQKAKEYLSNLLEKHEYVYLYEQGTDVYKRMIAVIYLPEEQVKIDNSVNNNLIENGFARVAFICENNCRYYQVKNEFQKEFLHTLNDQETKAKNQHLNIWSKNIHEVFHKRWP</sequence>
<feature type="domain" description="TNase-like" evidence="4">
    <location>
        <begin position="44"/>
        <end position="198"/>
    </location>
</feature>
<dbReference type="AlphaFoldDB" id="A0A449B7D2"/>
<dbReference type="GO" id="GO:0016787">
    <property type="term" value="F:hydrolase activity"/>
    <property type="evidence" value="ECO:0007669"/>
    <property type="project" value="UniProtKB-KW"/>
</dbReference>
<dbReference type="InterPro" id="IPR016071">
    <property type="entry name" value="Staphylococal_nuclease_OB-fold"/>
</dbReference>
<dbReference type="Gene3D" id="2.40.50.90">
    <property type="match status" value="1"/>
</dbReference>
<evidence type="ECO:0000313" key="5">
    <source>
        <dbReference type="EMBL" id="VEU76495.1"/>
    </source>
</evidence>
<keyword evidence="2 5" id="KW-0255">Endonuclease</keyword>
<dbReference type="RefSeq" id="WP_084272196.1">
    <property type="nucleotide sequence ID" value="NZ_LR215039.1"/>
</dbReference>
<evidence type="ECO:0000256" key="1">
    <source>
        <dbReference type="ARBA" id="ARBA00022722"/>
    </source>
</evidence>
<reference evidence="5 6" key="1">
    <citation type="submission" date="2019-01" db="EMBL/GenBank/DDBJ databases">
        <authorList>
            <consortium name="Pathogen Informatics"/>
        </authorList>
    </citation>
    <scope>NUCLEOTIDE SEQUENCE [LARGE SCALE GENOMIC DNA]</scope>
    <source>
        <strain evidence="5 6">NCTC10179</strain>
    </source>
</reference>
<dbReference type="KEGG" id="mcou:NCTC10179_00681"/>
<dbReference type="SUPFAM" id="SSF50199">
    <property type="entry name" value="Staphylococcal nuclease"/>
    <property type="match status" value="1"/>
</dbReference>
<dbReference type="SMART" id="SM00318">
    <property type="entry name" value="SNc"/>
    <property type="match status" value="1"/>
</dbReference>
<dbReference type="PANTHER" id="PTHR12302:SF3">
    <property type="entry name" value="SERINE_THREONINE-PROTEIN KINASE 31"/>
    <property type="match status" value="1"/>
</dbReference>
<dbReference type="GO" id="GO:0004519">
    <property type="term" value="F:endonuclease activity"/>
    <property type="evidence" value="ECO:0007669"/>
    <property type="project" value="UniProtKB-KW"/>
</dbReference>
<dbReference type="Proteomes" id="UP000289497">
    <property type="component" value="Chromosome"/>
</dbReference>
<dbReference type="InterPro" id="IPR035437">
    <property type="entry name" value="SNase_OB-fold_sf"/>
</dbReference>
<dbReference type="Pfam" id="PF00565">
    <property type="entry name" value="SNase"/>
    <property type="match status" value="1"/>
</dbReference>
<gene>
    <name evidence="5" type="primary">yokF</name>
    <name evidence="5" type="ORF">NCTC10179_00681</name>
</gene>
<keyword evidence="1" id="KW-0540">Nuclease</keyword>
<dbReference type="EC" id="3.1.-.-" evidence="5"/>
<keyword evidence="6" id="KW-1185">Reference proteome</keyword>
<dbReference type="PROSITE" id="PS50830">
    <property type="entry name" value="TNASE_3"/>
    <property type="match status" value="1"/>
</dbReference>
<dbReference type="EMBL" id="LR215039">
    <property type="protein sequence ID" value="VEU76495.1"/>
    <property type="molecule type" value="Genomic_DNA"/>
</dbReference>
<evidence type="ECO:0000259" key="4">
    <source>
        <dbReference type="PROSITE" id="PS50830"/>
    </source>
</evidence>
<evidence type="ECO:0000256" key="3">
    <source>
        <dbReference type="ARBA" id="ARBA00022801"/>
    </source>
</evidence>
<accession>A0A449B7D2</accession>
<dbReference type="PANTHER" id="PTHR12302">
    <property type="entry name" value="EBNA2 BINDING PROTEIN P100"/>
    <property type="match status" value="1"/>
</dbReference>
<keyword evidence="3 5" id="KW-0378">Hydrolase</keyword>
<protein>
    <submittedName>
        <fullName evidence="5">SPBc2 prophage-derived endonuclease yokF</fullName>
        <ecNumber evidence="5">3.1.-.-</ecNumber>
    </submittedName>
</protein>
<organism evidence="5 6">
    <name type="scientific">Mycoplasmopsis columboralis</name>
    <dbReference type="NCBI Taxonomy" id="171282"/>
    <lineage>
        <taxon>Bacteria</taxon>
        <taxon>Bacillati</taxon>
        <taxon>Mycoplasmatota</taxon>
        <taxon>Mycoplasmoidales</taxon>
        <taxon>Metamycoplasmataceae</taxon>
        <taxon>Mycoplasmopsis</taxon>
    </lineage>
</organism>
<proteinExistence type="predicted"/>
<evidence type="ECO:0000313" key="6">
    <source>
        <dbReference type="Proteomes" id="UP000289497"/>
    </source>
</evidence>
<dbReference type="PROSITE" id="PS51257">
    <property type="entry name" value="PROKAR_LIPOPROTEIN"/>
    <property type="match status" value="1"/>
</dbReference>
<evidence type="ECO:0000256" key="2">
    <source>
        <dbReference type="ARBA" id="ARBA00022759"/>
    </source>
</evidence>